<dbReference type="InterPro" id="IPR001611">
    <property type="entry name" value="Leu-rich_rpt"/>
</dbReference>
<evidence type="ECO:0000256" key="1">
    <source>
        <dbReference type="ARBA" id="ARBA00022614"/>
    </source>
</evidence>
<organism evidence="3 4">
    <name type="scientific">Atractosteus spatula</name>
    <name type="common">Alligator gar</name>
    <name type="synonym">Lepisosteus spatula</name>
    <dbReference type="NCBI Taxonomy" id="7917"/>
    <lineage>
        <taxon>Eukaryota</taxon>
        <taxon>Metazoa</taxon>
        <taxon>Chordata</taxon>
        <taxon>Craniata</taxon>
        <taxon>Vertebrata</taxon>
        <taxon>Euteleostomi</taxon>
        <taxon>Actinopterygii</taxon>
        <taxon>Neopterygii</taxon>
        <taxon>Holostei</taxon>
        <taxon>Semionotiformes</taxon>
        <taxon>Lepisosteidae</taxon>
        <taxon>Atractosteus</taxon>
    </lineage>
</organism>
<dbReference type="Gene3D" id="3.80.10.10">
    <property type="entry name" value="Ribonuclease Inhibitor"/>
    <property type="match status" value="2"/>
</dbReference>
<dbReference type="InterPro" id="IPR032675">
    <property type="entry name" value="LRR_dom_sf"/>
</dbReference>
<comment type="caution">
    <text evidence="3">The sequence shown here is derived from an EMBL/GenBank/DDBJ whole genome shotgun (WGS) entry which is preliminary data.</text>
</comment>
<dbReference type="Proteomes" id="UP000736164">
    <property type="component" value="Unassembled WGS sequence"/>
</dbReference>
<dbReference type="PRINTS" id="PR00019">
    <property type="entry name" value="LEURICHRPT"/>
</dbReference>
<keyword evidence="2" id="KW-0677">Repeat</keyword>
<dbReference type="EMBL" id="JAAWVO010054677">
    <property type="protein sequence ID" value="MBN3321350.1"/>
    <property type="molecule type" value="Genomic_DNA"/>
</dbReference>
<dbReference type="AlphaFoldDB" id="A0A8J7NXF8"/>
<protein>
    <submittedName>
        <fullName evidence="3">RINI inhibitor</fullName>
    </submittedName>
</protein>
<evidence type="ECO:0000256" key="2">
    <source>
        <dbReference type="ARBA" id="ARBA00022737"/>
    </source>
</evidence>
<sequence length="192" mass="21385">MWRCKLTERCCEDLASVLQSQHSGLTVLVLSGNNLGDSGVKLLSAALRNPNCKLTTLKMWECGLTERCCEDLASALQSQHSSLRELDLSNNNLGDSGVKLLFAAVREPNCKLTRLWMWMSCEDVQLCSYIFVCRMSWCKLTERCCEDLASALQSQYSSLTELDLSRNNLGHSGVKLLSAALRDPNCKLTTLK</sequence>
<dbReference type="InterPro" id="IPR051261">
    <property type="entry name" value="NLR"/>
</dbReference>
<feature type="non-terminal residue" evidence="3">
    <location>
        <position position="192"/>
    </location>
</feature>
<keyword evidence="1" id="KW-0433">Leucine-rich repeat</keyword>
<dbReference type="SUPFAM" id="SSF52047">
    <property type="entry name" value="RNI-like"/>
    <property type="match status" value="1"/>
</dbReference>
<feature type="non-terminal residue" evidence="3">
    <location>
        <position position="1"/>
    </location>
</feature>
<keyword evidence="4" id="KW-1185">Reference proteome</keyword>
<evidence type="ECO:0000313" key="3">
    <source>
        <dbReference type="EMBL" id="MBN3321350.1"/>
    </source>
</evidence>
<dbReference type="PANTHER" id="PTHR24106">
    <property type="entry name" value="NACHT, LRR AND CARD DOMAINS-CONTAINING"/>
    <property type="match status" value="1"/>
</dbReference>
<proteinExistence type="predicted"/>
<reference evidence="3" key="1">
    <citation type="journal article" date="2021" name="Cell">
        <title>Tracing the genetic footprints of vertebrate landing in non-teleost ray-finned fishes.</title>
        <authorList>
            <person name="Bi X."/>
            <person name="Wang K."/>
            <person name="Yang L."/>
            <person name="Pan H."/>
            <person name="Jiang H."/>
            <person name="Wei Q."/>
            <person name="Fang M."/>
            <person name="Yu H."/>
            <person name="Zhu C."/>
            <person name="Cai Y."/>
            <person name="He Y."/>
            <person name="Gan X."/>
            <person name="Zeng H."/>
            <person name="Yu D."/>
            <person name="Zhu Y."/>
            <person name="Jiang H."/>
            <person name="Qiu Q."/>
            <person name="Yang H."/>
            <person name="Zhang Y.E."/>
            <person name="Wang W."/>
            <person name="Zhu M."/>
            <person name="He S."/>
            <person name="Zhang G."/>
        </authorList>
    </citation>
    <scope>NUCLEOTIDE SEQUENCE</scope>
    <source>
        <strain evidence="3">Allg_001</strain>
    </source>
</reference>
<evidence type="ECO:0000313" key="4">
    <source>
        <dbReference type="Proteomes" id="UP000736164"/>
    </source>
</evidence>
<dbReference type="SMART" id="SM00368">
    <property type="entry name" value="LRR_RI"/>
    <property type="match status" value="4"/>
</dbReference>
<accession>A0A8J7NXF8</accession>
<name>A0A8J7NXF8_ATRSP</name>
<gene>
    <name evidence="3" type="primary">Rnh1</name>
    <name evidence="3" type="ORF">GTO95_0004706</name>
</gene>
<dbReference type="Pfam" id="PF13516">
    <property type="entry name" value="LRR_6"/>
    <property type="match status" value="3"/>
</dbReference>